<dbReference type="EMBL" id="JARK01001407">
    <property type="protein sequence ID" value="EYC07302.1"/>
    <property type="molecule type" value="Genomic_DNA"/>
</dbReference>
<evidence type="ECO:0000313" key="2">
    <source>
        <dbReference type="Proteomes" id="UP000024635"/>
    </source>
</evidence>
<accession>A0A016TXE9</accession>
<proteinExistence type="predicted"/>
<evidence type="ECO:0000313" key="1">
    <source>
        <dbReference type="EMBL" id="EYC07302.1"/>
    </source>
</evidence>
<organism evidence="1 2">
    <name type="scientific">Ancylostoma ceylanicum</name>
    <dbReference type="NCBI Taxonomy" id="53326"/>
    <lineage>
        <taxon>Eukaryota</taxon>
        <taxon>Metazoa</taxon>
        <taxon>Ecdysozoa</taxon>
        <taxon>Nematoda</taxon>
        <taxon>Chromadorea</taxon>
        <taxon>Rhabditida</taxon>
        <taxon>Rhabditina</taxon>
        <taxon>Rhabditomorpha</taxon>
        <taxon>Strongyloidea</taxon>
        <taxon>Ancylostomatidae</taxon>
        <taxon>Ancylostomatinae</taxon>
        <taxon>Ancylostoma</taxon>
    </lineage>
</organism>
<comment type="caution">
    <text evidence="1">The sequence shown here is derived from an EMBL/GenBank/DDBJ whole genome shotgun (WGS) entry which is preliminary data.</text>
</comment>
<protein>
    <submittedName>
        <fullName evidence="1">Uncharacterized protein</fullName>
    </submittedName>
</protein>
<gene>
    <name evidence="1" type="primary">Acey_s0071.g580</name>
    <name evidence="1" type="ORF">Y032_0071g580</name>
</gene>
<name>A0A016TXE9_9BILA</name>
<reference evidence="2" key="1">
    <citation type="journal article" date="2015" name="Nat. Genet.">
        <title>The genome and transcriptome of the zoonotic hookworm Ancylostoma ceylanicum identify infection-specific gene families.</title>
        <authorList>
            <person name="Schwarz E.M."/>
            <person name="Hu Y."/>
            <person name="Antoshechkin I."/>
            <person name="Miller M.M."/>
            <person name="Sternberg P.W."/>
            <person name="Aroian R.V."/>
        </authorList>
    </citation>
    <scope>NUCLEOTIDE SEQUENCE</scope>
    <source>
        <strain evidence="2">HY135</strain>
    </source>
</reference>
<keyword evidence="2" id="KW-1185">Reference proteome</keyword>
<dbReference type="AlphaFoldDB" id="A0A016TXE9"/>
<sequence length="90" mass="10238">MLIVIYSLDGKPGFARVLHFSRQFNADDDNCLPQRSFHGPHRFFIGPEFFFIHLCQKVGKVVLLGNSSKILAIFTFNVVENQSGRVLTCH</sequence>
<dbReference type="Proteomes" id="UP000024635">
    <property type="component" value="Unassembled WGS sequence"/>
</dbReference>